<comment type="caution">
    <text evidence="1">The sequence shown here is derived from an EMBL/GenBank/DDBJ whole genome shotgun (WGS) entry which is preliminary data.</text>
</comment>
<name>A0ABQ6CHU1_9HYPH</name>
<gene>
    <name evidence="1" type="ORF">GCM10007874_29250</name>
</gene>
<evidence type="ECO:0000313" key="1">
    <source>
        <dbReference type="EMBL" id="GLS19908.1"/>
    </source>
</evidence>
<reference evidence="2" key="1">
    <citation type="journal article" date="2019" name="Int. J. Syst. Evol. Microbiol.">
        <title>The Global Catalogue of Microorganisms (GCM) 10K type strain sequencing project: providing services to taxonomists for standard genome sequencing and annotation.</title>
        <authorList>
            <consortium name="The Broad Institute Genomics Platform"/>
            <consortium name="The Broad Institute Genome Sequencing Center for Infectious Disease"/>
            <person name="Wu L."/>
            <person name="Ma J."/>
        </authorList>
    </citation>
    <scope>NUCLEOTIDE SEQUENCE [LARGE SCALE GENOMIC DNA]</scope>
    <source>
        <strain evidence="2">NBRC 101365</strain>
    </source>
</reference>
<evidence type="ECO:0000313" key="2">
    <source>
        <dbReference type="Proteomes" id="UP001156882"/>
    </source>
</evidence>
<organism evidence="1 2">
    <name type="scientific">Labrys miyagiensis</name>
    <dbReference type="NCBI Taxonomy" id="346912"/>
    <lineage>
        <taxon>Bacteria</taxon>
        <taxon>Pseudomonadati</taxon>
        <taxon>Pseudomonadota</taxon>
        <taxon>Alphaproteobacteria</taxon>
        <taxon>Hyphomicrobiales</taxon>
        <taxon>Xanthobacteraceae</taxon>
        <taxon>Labrys</taxon>
    </lineage>
</organism>
<proteinExistence type="predicted"/>
<sequence length="61" mass="6058">MGVAVAACGALTVAIKPNVASAIAIMKFLTGVSFLLRDEDESSNGAIDTTSPAANLLAAHA</sequence>
<protein>
    <submittedName>
        <fullName evidence="1">Uncharacterized protein</fullName>
    </submittedName>
</protein>
<keyword evidence="2" id="KW-1185">Reference proteome</keyword>
<dbReference type="EMBL" id="BSPC01000026">
    <property type="protein sequence ID" value="GLS19908.1"/>
    <property type="molecule type" value="Genomic_DNA"/>
</dbReference>
<dbReference type="Proteomes" id="UP001156882">
    <property type="component" value="Unassembled WGS sequence"/>
</dbReference>
<accession>A0ABQ6CHU1</accession>